<dbReference type="Proteomes" id="UP000242875">
    <property type="component" value="Unassembled WGS sequence"/>
</dbReference>
<dbReference type="GO" id="GO:0034975">
    <property type="term" value="P:protein folding in endoplasmic reticulum"/>
    <property type="evidence" value="ECO:0007669"/>
    <property type="project" value="TreeGrafter"/>
</dbReference>
<evidence type="ECO:0000313" key="3">
    <source>
        <dbReference type="EMBL" id="OZJ04568.1"/>
    </source>
</evidence>
<keyword evidence="4" id="KW-1185">Reference proteome</keyword>
<dbReference type="InterPro" id="IPR026895">
    <property type="entry name" value="EMC1"/>
</dbReference>
<dbReference type="InterPro" id="IPR011047">
    <property type="entry name" value="Quinoprotein_ADH-like_sf"/>
</dbReference>
<protein>
    <recommendedName>
        <fullName evidence="2">EMC1 first beta-propeller domain-containing protein</fullName>
    </recommendedName>
</protein>
<feature type="chain" id="PRO_5012108040" description="EMC1 first beta-propeller domain-containing protein" evidence="1">
    <location>
        <begin position="23"/>
        <end position="486"/>
    </location>
</feature>
<feature type="domain" description="EMC1 first beta-propeller" evidence="2">
    <location>
        <begin position="22"/>
        <end position="241"/>
    </location>
</feature>
<feature type="non-terminal residue" evidence="3">
    <location>
        <position position="486"/>
    </location>
</feature>
<dbReference type="InterPro" id="IPR058545">
    <property type="entry name" value="Beta-prop_EMC1_1st"/>
</dbReference>
<evidence type="ECO:0000259" key="2">
    <source>
        <dbReference type="Pfam" id="PF25293"/>
    </source>
</evidence>
<dbReference type="PANTHER" id="PTHR21573">
    <property type="entry name" value="ER MEMBRANE PROTEIN COMPLEX SUBUNIT 1"/>
    <property type="match status" value="1"/>
</dbReference>
<keyword evidence="1" id="KW-0732">Signal</keyword>
<dbReference type="Pfam" id="PF25293">
    <property type="entry name" value="Beta-prop_EMC1_N"/>
    <property type="match status" value="1"/>
</dbReference>
<reference evidence="3 4" key="1">
    <citation type="journal article" date="2017" name="Mycologia">
        <title>Bifiguratus adelaidae, gen. et sp. nov., a new member of Mucoromycotina in endophytic and soil-dwelling habitats.</title>
        <authorList>
            <person name="Torres-Cruz T.J."/>
            <person name="Billingsley Tobias T.L."/>
            <person name="Almatruk M."/>
            <person name="Hesse C."/>
            <person name="Kuske C.R."/>
            <person name="Desiro A."/>
            <person name="Benucci G.M."/>
            <person name="Bonito G."/>
            <person name="Stajich J.E."/>
            <person name="Dunlap C."/>
            <person name="Arnold A.E."/>
            <person name="Porras-Alfaro A."/>
        </authorList>
    </citation>
    <scope>NUCLEOTIDE SEQUENCE [LARGE SCALE GENOMIC DNA]</scope>
    <source>
        <strain evidence="3 4">AZ0501</strain>
    </source>
</reference>
<evidence type="ECO:0000313" key="4">
    <source>
        <dbReference type="Proteomes" id="UP000242875"/>
    </source>
</evidence>
<name>A0A261Y1X1_9FUNG</name>
<accession>A0A261Y1X1</accession>
<dbReference type="AlphaFoldDB" id="A0A261Y1X1"/>
<dbReference type="Gene3D" id="2.130.10.10">
    <property type="entry name" value="YVTN repeat-like/Quinoprotein amine dehydrogenase"/>
    <property type="match status" value="1"/>
</dbReference>
<dbReference type="OrthoDB" id="28092at2759"/>
<sequence length="486" mass="53614">MRGTAYLLLVCVLSQAFSAIYALYEDEAGSRDWHHKWIGKVQEASFDHVFSRSVVVSTERNVVASLSLADGGVVWRHVAKEDHKVAMASSGNTVAIVDASSNALTVRNVAITNGRLHWEASFPRTVSMLDVPPAATMDTTQTLYVVDSTGVLRKLDATGETVWESKVAIESKGDLRVIISGNKLYVVEYLRSGSKIHLVQFLINIETGKLMNTYKADSTIDLESDVVFTADYIVWINNNHLTWLASGTKAINHLDNKEILPVRQVLAAKGNDLLLLYGGNANGDEVEAVFMKAAEKDGWLKAEQSLNAPRVATSMNGGIVKFFESDRRDNLFVTRDGSIQYVAEDGSVWSREESLAHTADALLVDLPEKHLLAKDQIEKPVPHEDSVTLGALEHYIRRWSAHLHAARDLPSWFVSRFEGILDKIPIAKQTGERDVNLRNAQNAIDIPTEIDAQSLLRDTFGLRKFAVHATTTGKLIALDTGKKGKG</sequence>
<dbReference type="EMBL" id="MVBO01000036">
    <property type="protein sequence ID" value="OZJ04568.1"/>
    <property type="molecule type" value="Genomic_DNA"/>
</dbReference>
<evidence type="ECO:0000256" key="1">
    <source>
        <dbReference type="SAM" id="SignalP"/>
    </source>
</evidence>
<feature type="signal peptide" evidence="1">
    <location>
        <begin position="1"/>
        <end position="22"/>
    </location>
</feature>
<comment type="caution">
    <text evidence="3">The sequence shown here is derived from an EMBL/GenBank/DDBJ whole genome shotgun (WGS) entry which is preliminary data.</text>
</comment>
<gene>
    <name evidence="3" type="ORF">BZG36_02721</name>
</gene>
<dbReference type="GO" id="GO:0072546">
    <property type="term" value="C:EMC complex"/>
    <property type="evidence" value="ECO:0007669"/>
    <property type="project" value="InterPro"/>
</dbReference>
<dbReference type="PANTHER" id="PTHR21573:SF0">
    <property type="entry name" value="ER MEMBRANE PROTEIN COMPLEX SUBUNIT 1"/>
    <property type="match status" value="1"/>
</dbReference>
<organism evidence="3 4">
    <name type="scientific">Bifiguratus adelaidae</name>
    <dbReference type="NCBI Taxonomy" id="1938954"/>
    <lineage>
        <taxon>Eukaryota</taxon>
        <taxon>Fungi</taxon>
        <taxon>Fungi incertae sedis</taxon>
        <taxon>Mucoromycota</taxon>
        <taxon>Mucoromycotina</taxon>
        <taxon>Endogonomycetes</taxon>
        <taxon>Endogonales</taxon>
        <taxon>Endogonales incertae sedis</taxon>
        <taxon>Bifiguratus</taxon>
    </lineage>
</organism>
<dbReference type="InterPro" id="IPR015943">
    <property type="entry name" value="WD40/YVTN_repeat-like_dom_sf"/>
</dbReference>
<proteinExistence type="predicted"/>
<dbReference type="SUPFAM" id="SSF50998">
    <property type="entry name" value="Quinoprotein alcohol dehydrogenase-like"/>
    <property type="match status" value="1"/>
</dbReference>